<dbReference type="EMBL" id="MU269008">
    <property type="protein sequence ID" value="KAH7903388.1"/>
    <property type="molecule type" value="Genomic_DNA"/>
</dbReference>
<comment type="caution">
    <text evidence="1">The sequence shown here is derived from an EMBL/GenBank/DDBJ whole genome shotgun (WGS) entry which is preliminary data.</text>
</comment>
<accession>A0ACB7ZSR6</accession>
<evidence type="ECO:0000313" key="2">
    <source>
        <dbReference type="Proteomes" id="UP000790377"/>
    </source>
</evidence>
<dbReference type="Proteomes" id="UP000790377">
    <property type="component" value="Unassembled WGS sequence"/>
</dbReference>
<reference evidence="1" key="1">
    <citation type="journal article" date="2021" name="New Phytol.">
        <title>Evolutionary innovations through gain and loss of genes in the ectomycorrhizal Boletales.</title>
        <authorList>
            <person name="Wu G."/>
            <person name="Miyauchi S."/>
            <person name="Morin E."/>
            <person name="Kuo A."/>
            <person name="Drula E."/>
            <person name="Varga T."/>
            <person name="Kohler A."/>
            <person name="Feng B."/>
            <person name="Cao Y."/>
            <person name="Lipzen A."/>
            <person name="Daum C."/>
            <person name="Hundley H."/>
            <person name="Pangilinan J."/>
            <person name="Johnson J."/>
            <person name="Barry K."/>
            <person name="LaButti K."/>
            <person name="Ng V."/>
            <person name="Ahrendt S."/>
            <person name="Min B."/>
            <person name="Choi I.G."/>
            <person name="Park H."/>
            <person name="Plett J.M."/>
            <person name="Magnuson J."/>
            <person name="Spatafora J.W."/>
            <person name="Nagy L.G."/>
            <person name="Henrissat B."/>
            <person name="Grigoriev I.V."/>
            <person name="Yang Z.L."/>
            <person name="Xu J."/>
            <person name="Martin F.M."/>
        </authorList>
    </citation>
    <scope>NUCLEOTIDE SEQUENCE</scope>
    <source>
        <strain evidence="1">ATCC 28755</strain>
    </source>
</reference>
<evidence type="ECO:0000313" key="1">
    <source>
        <dbReference type="EMBL" id="KAH7903388.1"/>
    </source>
</evidence>
<name>A0ACB7ZSR6_9AGAM</name>
<protein>
    <submittedName>
        <fullName evidence="1">Uncharacterized protein</fullName>
    </submittedName>
</protein>
<sequence>MLQTSYSSKNATVEHVGTTKPPILTAGILTPEIARAWENSCLQFFQQKDVAEDKQVQRIAWGMHNARLGDWYLTNKDEIDDLTFTAYMTLLRNKWLKANWQSHIRQKLLSSRQNNCPFYEWAVELQSTNTILRNDPAHLTIAQLRFQLEANMNGSLHNECEHGKAADEADFDSWIDLVKRIDEKQNRRLLEHQRAIESYVRNRPAALRTTTNTSGASSNILAAAPNITFVRLPALTAQERQLLKDHRGCFKCRHFYVNHLSTNCPDGFPDGDGYKTPTVERDTLAARPRKATKPVASVTLDTVASVVMASAVLGNGTDSDEYVAPFSVPHFIWNCNISGPAVEFPITVNALIDHGSQAVLIDESLATSQLGLRKRALREPTSVSVALGDSKQAFQLSHYVKFNCTSTDSSWSSGFVRALITPGLCCPLLLGGPFLSHNKIVVDHETQTCIAKDSVYDLLNPSPSPIPIKRGPNSDLPEIRRIKHLVIKELNLILPELKEIVEGSCDIPQYDVLASVRVRIEQLASQENLSKLDTKYKSDFADLFPSDIPHIKDLPDDILYRVKLTNANKTIQARSYGCPRKYREIWGTLLQQHIDAGRLSPSSSAHSSPAFIIPKLDPTAMPRW</sequence>
<organism evidence="1 2">
    <name type="scientific">Hygrophoropsis aurantiaca</name>
    <dbReference type="NCBI Taxonomy" id="72124"/>
    <lineage>
        <taxon>Eukaryota</taxon>
        <taxon>Fungi</taxon>
        <taxon>Dikarya</taxon>
        <taxon>Basidiomycota</taxon>
        <taxon>Agaricomycotina</taxon>
        <taxon>Agaricomycetes</taxon>
        <taxon>Agaricomycetidae</taxon>
        <taxon>Boletales</taxon>
        <taxon>Coniophorineae</taxon>
        <taxon>Hygrophoropsidaceae</taxon>
        <taxon>Hygrophoropsis</taxon>
    </lineage>
</organism>
<proteinExistence type="predicted"/>
<keyword evidence="2" id="KW-1185">Reference proteome</keyword>
<feature type="non-terminal residue" evidence="1">
    <location>
        <position position="624"/>
    </location>
</feature>
<gene>
    <name evidence="1" type="ORF">BJ138DRAFT_1120445</name>
</gene>